<name>A0A653M3R7_9FLAO</name>
<dbReference type="Proteomes" id="UP000430202">
    <property type="component" value="Unassembled WGS sequence"/>
</dbReference>
<proteinExistence type="inferred from homology"/>
<reference evidence="6 7" key="1">
    <citation type="submission" date="2019-10" db="EMBL/GenBank/DDBJ databases">
        <authorList>
            <person name="Karimi E."/>
        </authorList>
    </citation>
    <scope>NUCLEOTIDE SEQUENCE [LARGE SCALE GENOMIC DNA]</scope>
    <source>
        <strain evidence="6">Maribacter sp. 151</strain>
    </source>
</reference>
<organism evidence="6 7">
    <name type="scientific">Maribacter litoralis</name>
    <dbReference type="NCBI Taxonomy" id="2059726"/>
    <lineage>
        <taxon>Bacteria</taxon>
        <taxon>Pseudomonadati</taxon>
        <taxon>Bacteroidota</taxon>
        <taxon>Flavobacteriia</taxon>
        <taxon>Flavobacteriales</taxon>
        <taxon>Flavobacteriaceae</taxon>
        <taxon>Maribacter</taxon>
    </lineage>
</organism>
<keyword evidence="7" id="KW-1185">Reference proteome</keyword>
<dbReference type="SUPFAM" id="SSF53649">
    <property type="entry name" value="Alkaline phosphatase-like"/>
    <property type="match status" value="1"/>
</dbReference>
<evidence type="ECO:0000256" key="4">
    <source>
        <dbReference type="ARBA" id="ARBA00022837"/>
    </source>
</evidence>
<evidence type="ECO:0000256" key="2">
    <source>
        <dbReference type="ARBA" id="ARBA00022723"/>
    </source>
</evidence>
<feature type="domain" description="Sulfatase N-terminal" evidence="5">
    <location>
        <begin position="38"/>
        <end position="357"/>
    </location>
</feature>
<evidence type="ECO:0000259" key="5">
    <source>
        <dbReference type="Pfam" id="PF00884"/>
    </source>
</evidence>
<dbReference type="PROSITE" id="PS00523">
    <property type="entry name" value="SULFATASE_1"/>
    <property type="match status" value="1"/>
</dbReference>
<evidence type="ECO:0000313" key="7">
    <source>
        <dbReference type="Proteomes" id="UP000430202"/>
    </source>
</evidence>
<dbReference type="InterPro" id="IPR024607">
    <property type="entry name" value="Sulfatase_CS"/>
</dbReference>
<dbReference type="GO" id="GO:0046872">
    <property type="term" value="F:metal ion binding"/>
    <property type="evidence" value="ECO:0007669"/>
    <property type="project" value="UniProtKB-KW"/>
</dbReference>
<dbReference type="PANTHER" id="PTHR42693:SF53">
    <property type="entry name" value="ENDO-4-O-SULFATASE"/>
    <property type="match status" value="1"/>
</dbReference>
<dbReference type="InterPro" id="IPR050738">
    <property type="entry name" value="Sulfatase"/>
</dbReference>
<dbReference type="GO" id="GO:0004065">
    <property type="term" value="F:arylsulfatase activity"/>
    <property type="evidence" value="ECO:0007669"/>
    <property type="project" value="TreeGrafter"/>
</dbReference>
<keyword evidence="4" id="KW-0106">Calcium</keyword>
<dbReference type="InterPro" id="IPR000917">
    <property type="entry name" value="Sulfatase_N"/>
</dbReference>
<evidence type="ECO:0000256" key="3">
    <source>
        <dbReference type="ARBA" id="ARBA00022801"/>
    </source>
</evidence>
<sequence length="478" mass="54560">MKTNVHRVNYNKWCSKLSTVLLLGFLVMGKWLIAQKKPNIIFILSDDAGYADFGFQGSKEFKTPRLDEFAKISIRCTQAYVSAAVCGPSRAGFLTGMYQQCFGFEENNVPGYMSLSGLTDDDMGLPLEQKTIGNQLKELGYTTAIFGKWHMGNADRFHPTKRGFDEFYGFRGGSRSFMPYDETNPIDKDENRLEQGFGNFLEHDGYLTDDLADKTNQFIAQHKDRPFFVYLSFNAVHTPMQAMEEDLRQFPNLKGKRKTLAAMTLAMDRACGKVLDQLKKLNLLDNTIIVFTNDNGGPSDTNSSINSPLSGTKANHLEGGVRVPFLISWRGRLKENTVYDYPILLLDMYPTFSAIAGAKVDDMAHLDGVNLLPFLERKNLGRPHNTLFWKKENRGAIRELDWKLIRYPDRPAELYDLSNDIAEAHDLASEYPDKVRVLYKKLFQWELGLERPKWQLLRKFEGKTAERMDAFSAPKIRN</sequence>
<dbReference type="Pfam" id="PF00884">
    <property type="entry name" value="Sulfatase"/>
    <property type="match status" value="1"/>
</dbReference>
<keyword evidence="2" id="KW-0479">Metal-binding</keyword>
<dbReference type="EMBL" id="CABWLR010000001">
    <property type="protein sequence ID" value="VXA99566.1"/>
    <property type="molecule type" value="Genomic_DNA"/>
</dbReference>
<dbReference type="InterPro" id="IPR017850">
    <property type="entry name" value="Alkaline_phosphatase_core_sf"/>
</dbReference>
<dbReference type="AlphaFoldDB" id="A0A653M3R7"/>
<gene>
    <name evidence="6" type="ORF">MARI151_10237</name>
</gene>
<dbReference type="PANTHER" id="PTHR42693">
    <property type="entry name" value="ARYLSULFATASE FAMILY MEMBER"/>
    <property type="match status" value="1"/>
</dbReference>
<protein>
    <submittedName>
        <fullName evidence="6">Sulfatase</fullName>
    </submittedName>
</protein>
<evidence type="ECO:0000256" key="1">
    <source>
        <dbReference type="ARBA" id="ARBA00008779"/>
    </source>
</evidence>
<keyword evidence="3" id="KW-0378">Hydrolase</keyword>
<dbReference type="Gene3D" id="3.30.1120.10">
    <property type="match status" value="1"/>
</dbReference>
<evidence type="ECO:0000313" key="6">
    <source>
        <dbReference type="EMBL" id="VXA99566.1"/>
    </source>
</evidence>
<dbReference type="Gene3D" id="3.40.720.10">
    <property type="entry name" value="Alkaline Phosphatase, subunit A"/>
    <property type="match status" value="1"/>
</dbReference>
<comment type="similarity">
    <text evidence="1">Belongs to the sulfatase family.</text>
</comment>
<accession>A0A653M3R7</accession>